<dbReference type="PANTHER" id="PTHR30026">
    <property type="entry name" value="OUTER MEMBRANE PROTEIN TOLC"/>
    <property type="match status" value="1"/>
</dbReference>
<keyword evidence="3" id="KW-0813">Transport</keyword>
<evidence type="ECO:0000313" key="9">
    <source>
        <dbReference type="Proteomes" id="UP000566071"/>
    </source>
</evidence>
<name>A0ABX1VZA5_9SPHI</name>
<gene>
    <name evidence="8" type="ORF">HK413_02245</name>
</gene>
<protein>
    <submittedName>
        <fullName evidence="8">TolC family protein</fullName>
    </submittedName>
</protein>
<accession>A0ABX1VZA5</accession>
<keyword evidence="4" id="KW-1134">Transmembrane beta strand</keyword>
<evidence type="ECO:0000256" key="7">
    <source>
        <dbReference type="ARBA" id="ARBA00023237"/>
    </source>
</evidence>
<dbReference type="Proteomes" id="UP000566071">
    <property type="component" value="Unassembled WGS sequence"/>
</dbReference>
<dbReference type="InterPro" id="IPR003423">
    <property type="entry name" value="OMP_efflux"/>
</dbReference>
<sequence>MLRTVILCAINISLISITTTGQEKITLPTAIQRALSNNIAIKQSKIDESLNTLEIKQAKNNLLPSLSASTVGGYNFGRSQAAGTFAYTSSTSINVNGDAQLQITLFKGGALRNQIIQNKLLLDISKSQTNKLKNDLTLNVLITYLQILTDQDPVVAAKQQLEIANQTLQKLMIGQEVGSQSLADVSQAKAQVSVATLNLTTSQSQLDISMLTLKQFMEMDPYAPIAIERPNINNEAGVKTFYDAKEVIKTTLMVNPDMLLAELQQKTYQQAIRIAKSGYYPTVTLFSGIASSYSNTVREHTIATTPVEQQIGTTAFSGEPVVTTSQQPVYAHYPTFRQIGDNLNQNIGLSIEIPIFSRFNNNSVLAKRN</sequence>
<keyword evidence="7" id="KW-0998">Cell outer membrane</keyword>
<comment type="similarity">
    <text evidence="2">Belongs to the outer membrane factor (OMF) (TC 1.B.17) family.</text>
</comment>
<keyword evidence="9" id="KW-1185">Reference proteome</keyword>
<dbReference type="EMBL" id="JABFCR010000006">
    <property type="protein sequence ID" value="NNU33283.1"/>
    <property type="molecule type" value="Genomic_DNA"/>
</dbReference>
<comment type="caution">
    <text evidence="8">The sequence shown here is derived from an EMBL/GenBank/DDBJ whole genome shotgun (WGS) entry which is preliminary data.</text>
</comment>
<organism evidence="8 9">
    <name type="scientific">Mucilaginibacter humi</name>
    <dbReference type="NCBI Taxonomy" id="2732510"/>
    <lineage>
        <taxon>Bacteria</taxon>
        <taxon>Pseudomonadati</taxon>
        <taxon>Bacteroidota</taxon>
        <taxon>Sphingobacteriia</taxon>
        <taxon>Sphingobacteriales</taxon>
        <taxon>Sphingobacteriaceae</taxon>
        <taxon>Mucilaginibacter</taxon>
    </lineage>
</organism>
<evidence type="ECO:0000256" key="3">
    <source>
        <dbReference type="ARBA" id="ARBA00022448"/>
    </source>
</evidence>
<dbReference type="SUPFAM" id="SSF56954">
    <property type="entry name" value="Outer membrane efflux proteins (OEP)"/>
    <property type="match status" value="1"/>
</dbReference>
<proteinExistence type="inferred from homology"/>
<evidence type="ECO:0000313" key="8">
    <source>
        <dbReference type="EMBL" id="NNU33283.1"/>
    </source>
</evidence>
<reference evidence="8 9" key="1">
    <citation type="submission" date="2020-05" db="EMBL/GenBank/DDBJ databases">
        <authorList>
            <person name="Khan S.A."/>
            <person name="Jeon C.O."/>
            <person name="Chun B.H."/>
        </authorList>
    </citation>
    <scope>NUCLEOTIDE SEQUENCE [LARGE SCALE GENOMIC DNA]</scope>
    <source>
        <strain evidence="8 9">S1162</strain>
    </source>
</reference>
<evidence type="ECO:0000256" key="4">
    <source>
        <dbReference type="ARBA" id="ARBA00022452"/>
    </source>
</evidence>
<evidence type="ECO:0000256" key="6">
    <source>
        <dbReference type="ARBA" id="ARBA00023136"/>
    </source>
</evidence>
<dbReference type="PANTHER" id="PTHR30026:SF20">
    <property type="entry name" value="OUTER MEMBRANE PROTEIN TOLC"/>
    <property type="match status" value="1"/>
</dbReference>
<keyword evidence="5" id="KW-0812">Transmembrane</keyword>
<evidence type="ECO:0000256" key="5">
    <source>
        <dbReference type="ARBA" id="ARBA00022692"/>
    </source>
</evidence>
<dbReference type="Gene3D" id="1.20.1600.10">
    <property type="entry name" value="Outer membrane efflux proteins (OEP)"/>
    <property type="match status" value="1"/>
</dbReference>
<evidence type="ECO:0000256" key="1">
    <source>
        <dbReference type="ARBA" id="ARBA00004442"/>
    </source>
</evidence>
<dbReference type="Pfam" id="PF02321">
    <property type="entry name" value="OEP"/>
    <property type="match status" value="1"/>
</dbReference>
<keyword evidence="6" id="KW-0472">Membrane</keyword>
<comment type="subcellular location">
    <subcellularLocation>
        <location evidence="1">Cell outer membrane</location>
    </subcellularLocation>
</comment>
<evidence type="ECO:0000256" key="2">
    <source>
        <dbReference type="ARBA" id="ARBA00007613"/>
    </source>
</evidence>
<dbReference type="InterPro" id="IPR051906">
    <property type="entry name" value="TolC-like"/>
</dbReference>
<dbReference type="RefSeq" id="WP_175268978.1">
    <property type="nucleotide sequence ID" value="NZ_JABFCR010000006.1"/>
</dbReference>